<dbReference type="EMBL" id="JBBJBU010000014">
    <property type="protein sequence ID" value="KAK7202912.1"/>
    <property type="molecule type" value="Genomic_DNA"/>
</dbReference>
<feature type="transmembrane region" description="Helical" evidence="1">
    <location>
        <begin position="118"/>
        <end position="136"/>
    </location>
</feature>
<comment type="caution">
    <text evidence="2">The sequence shown here is derived from an EMBL/GenBank/DDBJ whole genome shotgun (WGS) entry which is preliminary data.</text>
</comment>
<proteinExistence type="predicted"/>
<sequence>MFTVALHSVNSSCHICTRRVELSGQSPECRTWSRMSSAMLDGLILSNLNISGSEFIFTASCSSIANSLGINRDSSMNGSVVYSCPTRNCSHSRRPASSRLSRHSSGDAGTCPLCRQRYLISIWFASVYCLATILAWQPTLIVSFPFRRFSGGIFGLCCELYVFA</sequence>
<dbReference type="RefSeq" id="XP_064765945.1">
    <property type="nucleotide sequence ID" value="XM_064913582.1"/>
</dbReference>
<evidence type="ECO:0000313" key="3">
    <source>
        <dbReference type="Proteomes" id="UP001498771"/>
    </source>
</evidence>
<gene>
    <name evidence="2" type="ORF">BZA70DRAFT_284290</name>
</gene>
<organism evidence="2 3">
    <name type="scientific">Myxozyma melibiosi</name>
    <dbReference type="NCBI Taxonomy" id="54550"/>
    <lineage>
        <taxon>Eukaryota</taxon>
        <taxon>Fungi</taxon>
        <taxon>Dikarya</taxon>
        <taxon>Ascomycota</taxon>
        <taxon>Saccharomycotina</taxon>
        <taxon>Lipomycetes</taxon>
        <taxon>Lipomycetales</taxon>
        <taxon>Lipomycetaceae</taxon>
        <taxon>Myxozyma</taxon>
    </lineage>
</organism>
<reference evidence="2 3" key="1">
    <citation type="submission" date="2024-03" db="EMBL/GenBank/DDBJ databases">
        <title>Genome-scale model development and genomic sequencing of the oleaginous clade Lipomyces.</title>
        <authorList>
            <consortium name="Lawrence Berkeley National Laboratory"/>
            <person name="Czajka J.J."/>
            <person name="Han Y."/>
            <person name="Kim J."/>
            <person name="Mondo S.J."/>
            <person name="Hofstad B.A."/>
            <person name="Robles A."/>
            <person name="Haridas S."/>
            <person name="Riley R."/>
            <person name="LaButti K."/>
            <person name="Pangilinan J."/>
            <person name="Andreopoulos W."/>
            <person name="Lipzen A."/>
            <person name="Yan J."/>
            <person name="Wang M."/>
            <person name="Ng V."/>
            <person name="Grigoriev I.V."/>
            <person name="Spatafora J.W."/>
            <person name="Magnuson J.K."/>
            <person name="Baker S.E."/>
            <person name="Pomraning K.R."/>
        </authorList>
    </citation>
    <scope>NUCLEOTIDE SEQUENCE [LARGE SCALE GENOMIC DNA]</scope>
    <source>
        <strain evidence="2 3">Phaff 52-87</strain>
    </source>
</reference>
<dbReference type="Proteomes" id="UP001498771">
    <property type="component" value="Unassembled WGS sequence"/>
</dbReference>
<keyword evidence="1" id="KW-1133">Transmembrane helix</keyword>
<protein>
    <submittedName>
        <fullName evidence="2">Uncharacterized protein</fullName>
    </submittedName>
</protein>
<keyword evidence="3" id="KW-1185">Reference proteome</keyword>
<keyword evidence="1" id="KW-0812">Transmembrane</keyword>
<accession>A0ABR1EZ67</accession>
<evidence type="ECO:0000256" key="1">
    <source>
        <dbReference type="SAM" id="Phobius"/>
    </source>
</evidence>
<evidence type="ECO:0000313" key="2">
    <source>
        <dbReference type="EMBL" id="KAK7202912.1"/>
    </source>
</evidence>
<keyword evidence="1" id="KW-0472">Membrane</keyword>
<dbReference type="GeneID" id="90039094"/>
<name>A0ABR1EZ67_9ASCO</name>